<evidence type="ECO:0000256" key="1">
    <source>
        <dbReference type="SAM" id="MobiDB-lite"/>
    </source>
</evidence>
<evidence type="ECO:0000313" key="2">
    <source>
        <dbReference type="EMBL" id="CAJ2506695.1"/>
    </source>
</evidence>
<comment type="caution">
    <text evidence="2">The sequence shown here is derived from an EMBL/GenBank/DDBJ whole genome shotgun (WGS) entry which is preliminary data.</text>
</comment>
<proteinExistence type="predicted"/>
<keyword evidence="3" id="KW-1185">Reference proteome</keyword>
<name>A0AAI8VKN4_9PEZI</name>
<evidence type="ECO:0000313" key="3">
    <source>
        <dbReference type="Proteomes" id="UP001295740"/>
    </source>
</evidence>
<feature type="region of interest" description="Disordered" evidence="1">
    <location>
        <begin position="44"/>
        <end position="91"/>
    </location>
</feature>
<gene>
    <name evidence="2" type="ORF">KHLLAP_LOCUS7163</name>
</gene>
<protein>
    <submittedName>
        <fullName evidence="2">Uu.00g078810.m01.CDS01</fullName>
    </submittedName>
</protein>
<accession>A0AAI8VKN4</accession>
<sequence>MPKSSNAAAKEKYQAVIDDAGRGDFYCKHQTQPVLFPINQVLSEQQSQGRTNRYGTTRHPSSGDCLATNKVDHPVRRRSSAANDPPRMRDKLSEMFLNRPAF</sequence>
<dbReference type="EMBL" id="CAUWAG010000010">
    <property type="protein sequence ID" value="CAJ2506695.1"/>
    <property type="molecule type" value="Genomic_DNA"/>
</dbReference>
<organism evidence="2 3">
    <name type="scientific">Anthostomella pinea</name>
    <dbReference type="NCBI Taxonomy" id="933095"/>
    <lineage>
        <taxon>Eukaryota</taxon>
        <taxon>Fungi</taxon>
        <taxon>Dikarya</taxon>
        <taxon>Ascomycota</taxon>
        <taxon>Pezizomycotina</taxon>
        <taxon>Sordariomycetes</taxon>
        <taxon>Xylariomycetidae</taxon>
        <taxon>Xylariales</taxon>
        <taxon>Xylariaceae</taxon>
        <taxon>Anthostomella</taxon>
    </lineage>
</organism>
<dbReference type="AlphaFoldDB" id="A0AAI8VKN4"/>
<feature type="compositionally biased region" description="Polar residues" evidence="1">
    <location>
        <begin position="44"/>
        <end position="60"/>
    </location>
</feature>
<reference evidence="2" key="1">
    <citation type="submission" date="2023-10" db="EMBL/GenBank/DDBJ databases">
        <authorList>
            <person name="Hackl T."/>
        </authorList>
    </citation>
    <scope>NUCLEOTIDE SEQUENCE</scope>
</reference>
<dbReference type="Proteomes" id="UP001295740">
    <property type="component" value="Unassembled WGS sequence"/>
</dbReference>